<feature type="coiled-coil region" evidence="1">
    <location>
        <begin position="649"/>
        <end position="687"/>
    </location>
</feature>
<name>A0A0R1SDQ0_9LACO</name>
<dbReference type="EMBL" id="AZEY01000090">
    <property type="protein sequence ID" value="KRL64562.1"/>
    <property type="molecule type" value="Genomic_DNA"/>
</dbReference>
<dbReference type="Gene3D" id="3.40.50.300">
    <property type="entry name" value="P-loop containing nucleotide triphosphate hydrolases"/>
    <property type="match status" value="2"/>
</dbReference>
<proteinExistence type="predicted"/>
<organism evidence="4 5">
    <name type="scientific">Lentilactobacillus diolivorans DSM 14421</name>
    <dbReference type="NCBI Taxonomy" id="1423739"/>
    <lineage>
        <taxon>Bacteria</taxon>
        <taxon>Bacillati</taxon>
        <taxon>Bacillota</taxon>
        <taxon>Bacilli</taxon>
        <taxon>Lactobacillales</taxon>
        <taxon>Lactobacillaceae</taxon>
        <taxon>Lentilactobacillus</taxon>
    </lineage>
</organism>
<dbReference type="RefSeq" id="WP_057865513.1">
    <property type="nucleotide sequence ID" value="NZ_AZEY01000090.1"/>
</dbReference>
<feature type="coiled-coil region" evidence="1">
    <location>
        <begin position="275"/>
        <end position="332"/>
    </location>
</feature>
<feature type="transmembrane region" description="Helical" evidence="2">
    <location>
        <begin position="432"/>
        <end position="449"/>
    </location>
</feature>
<dbReference type="PANTHER" id="PTHR41259">
    <property type="entry name" value="DOUBLE-STRAND BREAK REPAIR RAD50 ATPASE, PUTATIVE-RELATED"/>
    <property type="match status" value="1"/>
</dbReference>
<dbReference type="STRING" id="1423739.FC85_GL001074"/>
<dbReference type="InterPro" id="IPR027417">
    <property type="entry name" value="P-loop_NTPase"/>
</dbReference>
<feature type="transmembrane region" description="Helical" evidence="2">
    <location>
        <begin position="409"/>
        <end position="425"/>
    </location>
</feature>
<dbReference type="Proteomes" id="UP000052013">
    <property type="component" value="Unassembled WGS sequence"/>
</dbReference>
<dbReference type="Pfam" id="PF13514">
    <property type="entry name" value="AAA_27"/>
    <property type="match status" value="1"/>
</dbReference>
<sequence>MIIERLVIYGYGKWVDQSIQVKQPLQIVYGPNEAGKSTLVDFIKSILFGFQTKRQAVHGQYIPKNHSTYGGEIWFSESGRHYKIVRTQGTHGGDIKFYDLEHGRELTAADFQQLISPIDRQTYNQLFYFGDVSQSEVYKLGEMDLRRRIQQIGVAGANQWIDLQNELEKQSQELYAPRGRKKALNAQLRDYDKLVGQVEDAKHAFPKYERIQAEIDQLSKKLQELQAKLLAGQKKAQQQRELLASLPLATELQKLSRVSQSDIKDGFQDHDRIVLSRLTIALDNHQKELKQAQAKLKQLSDNQFETPVQKFYQANKRQIDELINQLATQRDLATRIEFLTNQQHENDTTLTRLVHSISSNPLIRVPRLFDDQTYHRVSDLLRQRQGASGQTTRQSTRQRVQRSVNRPNMPFFVIGALIFVGSLAIHQTMASWLGYFIGIMVLGWGWLHPKREVSTIQQSSQSPKHDWTFDEIDQQLNQIRSKFDLSDINEDRWLSIQPTIRQIKGIQADQAKVMTQLNNDQGKLQMYLDSWQFTQDWLTISADQPTEQLNQIEQAVFHWRRLLDDYQNEKKKVEIYQEMITNLTDKIKQVTLSKQTFFQQRGVTNDAEFNQLMADQQKIKRNLTRKTEVEQQLRVSKVMVPAGMTEIDVHHQIDNLNNQNNRYQQLINEKSQRRSELNIQLNDLVQNGRYYDLRQTLANQQTEIINSVHRYLALKLSSDWIQTVLNIATKGRLPKMLGLAKKYFQILTNQHYRDIIFEDRISVVRSDDVHFVIEELSKGTLEQLYLSLIFSMAVGFSSQYPMPIIIDDGFANFDQQRRQAAYEMLKQVSQQTQVIYFSANLNLEVDKSLVLNLNKL</sequence>
<evidence type="ECO:0000313" key="5">
    <source>
        <dbReference type="Proteomes" id="UP000052013"/>
    </source>
</evidence>
<comment type="caution">
    <text evidence="4">The sequence shown here is derived from an EMBL/GenBank/DDBJ whole genome shotgun (WGS) entry which is preliminary data.</text>
</comment>
<dbReference type="AlphaFoldDB" id="A0A0R1SDQ0"/>
<reference evidence="4 5" key="1">
    <citation type="journal article" date="2015" name="Genome Announc.">
        <title>Expanding the biotechnology potential of lactobacilli through comparative genomics of 213 strains and associated genera.</title>
        <authorList>
            <person name="Sun Z."/>
            <person name="Harris H.M."/>
            <person name="McCann A."/>
            <person name="Guo C."/>
            <person name="Argimon S."/>
            <person name="Zhang W."/>
            <person name="Yang X."/>
            <person name="Jeffery I.B."/>
            <person name="Cooney J.C."/>
            <person name="Kagawa T.F."/>
            <person name="Liu W."/>
            <person name="Song Y."/>
            <person name="Salvetti E."/>
            <person name="Wrobel A."/>
            <person name="Rasinkangas P."/>
            <person name="Parkhill J."/>
            <person name="Rea M.C."/>
            <person name="O'Sullivan O."/>
            <person name="Ritari J."/>
            <person name="Douillard F.P."/>
            <person name="Paul Ross R."/>
            <person name="Yang R."/>
            <person name="Briner A.E."/>
            <person name="Felis G.E."/>
            <person name="de Vos W.M."/>
            <person name="Barrangou R."/>
            <person name="Klaenhammer T.R."/>
            <person name="Caufield P.W."/>
            <person name="Cui Y."/>
            <person name="Zhang H."/>
            <person name="O'Toole P.W."/>
        </authorList>
    </citation>
    <scope>NUCLEOTIDE SEQUENCE [LARGE SCALE GENOMIC DNA]</scope>
    <source>
        <strain evidence="4 5">DSM 14421</strain>
    </source>
</reference>
<evidence type="ECO:0000256" key="2">
    <source>
        <dbReference type="SAM" id="Phobius"/>
    </source>
</evidence>
<feature type="coiled-coil region" evidence="1">
    <location>
        <begin position="549"/>
        <end position="586"/>
    </location>
</feature>
<accession>A0A0R1SDQ0</accession>
<dbReference type="PATRIC" id="fig|1423739.3.peg.1125"/>
<evidence type="ECO:0000259" key="3">
    <source>
        <dbReference type="Pfam" id="PF13514"/>
    </source>
</evidence>
<protein>
    <recommendedName>
        <fullName evidence="3">YhaN AAA domain-containing protein</fullName>
    </recommendedName>
</protein>
<keyword evidence="2" id="KW-1133">Transmembrane helix</keyword>
<gene>
    <name evidence="4" type="ORF">FC85_GL001074</name>
</gene>
<evidence type="ECO:0000256" key="1">
    <source>
        <dbReference type="SAM" id="Coils"/>
    </source>
</evidence>
<keyword evidence="2" id="KW-0472">Membrane</keyword>
<feature type="domain" description="YhaN AAA" evidence="3">
    <location>
        <begin position="1"/>
        <end position="201"/>
    </location>
</feature>
<keyword evidence="1" id="KW-0175">Coiled coil</keyword>
<keyword evidence="2" id="KW-0812">Transmembrane</keyword>
<feature type="coiled-coil region" evidence="1">
    <location>
        <begin position="208"/>
        <end position="242"/>
    </location>
</feature>
<evidence type="ECO:0000313" key="4">
    <source>
        <dbReference type="EMBL" id="KRL64562.1"/>
    </source>
</evidence>
<dbReference type="SUPFAM" id="SSF52540">
    <property type="entry name" value="P-loop containing nucleoside triphosphate hydrolases"/>
    <property type="match status" value="2"/>
</dbReference>
<dbReference type="PANTHER" id="PTHR41259:SF1">
    <property type="entry name" value="DOUBLE-STRAND BREAK REPAIR RAD50 ATPASE, PUTATIVE-RELATED"/>
    <property type="match status" value="1"/>
</dbReference>
<dbReference type="InterPro" id="IPR038734">
    <property type="entry name" value="YhaN_AAA"/>
</dbReference>